<dbReference type="GO" id="GO:0016779">
    <property type="term" value="F:nucleotidyltransferase activity"/>
    <property type="evidence" value="ECO:0007669"/>
    <property type="project" value="UniProtKB-KW"/>
</dbReference>
<reference evidence="11" key="2">
    <citation type="journal article" date="2021" name="Genome Biol. Evol.">
        <title>Developing a high-quality reference genome for a parasitic bivalve with doubly uniparental inheritance (Bivalvia: Unionida).</title>
        <authorList>
            <person name="Smith C.H."/>
        </authorList>
    </citation>
    <scope>NUCLEOTIDE SEQUENCE</scope>
    <source>
        <strain evidence="11">CHS0354</strain>
        <tissue evidence="11">Mantle</tissue>
    </source>
</reference>
<comment type="cofactor">
    <cofactor evidence="1">
        <name>Mg(2+)</name>
        <dbReference type="ChEBI" id="CHEBI:18420"/>
    </cofactor>
</comment>
<name>A0AAE0S8E2_9BIVA</name>
<comment type="similarity">
    <text evidence="2">Belongs to the mab-21 family.</text>
</comment>
<keyword evidence="7" id="KW-0067">ATP-binding</keyword>
<evidence type="ECO:0000256" key="8">
    <source>
        <dbReference type="ARBA" id="ARBA00022842"/>
    </source>
</evidence>
<dbReference type="Proteomes" id="UP001195483">
    <property type="component" value="Unassembled WGS sequence"/>
</dbReference>
<dbReference type="GO" id="GO:0005524">
    <property type="term" value="F:ATP binding"/>
    <property type="evidence" value="ECO:0007669"/>
    <property type="project" value="UniProtKB-KW"/>
</dbReference>
<evidence type="ECO:0000256" key="6">
    <source>
        <dbReference type="ARBA" id="ARBA00022741"/>
    </source>
</evidence>
<keyword evidence="6" id="KW-0547">Nucleotide-binding</keyword>
<dbReference type="EMBL" id="JAEAOA010000468">
    <property type="protein sequence ID" value="KAK3587124.1"/>
    <property type="molecule type" value="Genomic_DNA"/>
</dbReference>
<keyword evidence="4" id="KW-0548">Nucleotidyltransferase</keyword>
<sequence>MNIPDYYGDVSLRLTQVLDASGLREDLRWRRINTWLQIEELERIWYEILDGPDARLYFFGSQTEATTIPGLSPDIDKVYVPHGYVVLQDLQFWDPCLEAETTLFMVADESTPPGYVKLQVVQRDAQMTVRNYQDETLVLDSDGRSVLSSGLFIESLRNQFSKLYKTCDRHGPALTISTTGIFFDFVFAVLSPCWPDQVSRRMSTSGNYNWPTRPMMDVMKQTALLFVPVGHKLSPEQHLEWRMSFSLAEKLLMMQFNSTQYKCYAMLKLIKNTFINVDTVENVLTSYHCKTCMFYLIADTPGSLWHPNNLMLCIDLCLRQLLSWVQCAKCPNYFTPDENMFIGKLGGSAQGKIASTLENLLRQNGRYIIKIPYQNIGENVIRVCQSIRMELDCPDENIFHQTISHLSNTLQFFCFCSVNYHLPKVSFFRSRYGPRHEIFNTARSIFCSALGTHLASQSLKQETYNQEALIAAHELLLYGISSDVAAGKLKLAAFYLAQGKLDSMEDVLNQVDANFTHIVSEQGYILPQDNTLSTIVHENLSTVNFIQNCLAFVVFYSLSDIYSIPKVLIFEIFRSMESKQNVISFSLKRAAVTAKIYLYFLQHHCFHLQGKVTHRLVALNKIIWVSRDYYQKLHDIMENTTITLQRNMSAFLGHFTTSLNLISYCLKQERRLMDAFKVIRLSIKIKNQHNAAMWQIATFISSFMRIVRSRQ</sequence>
<proteinExistence type="inferred from homology"/>
<dbReference type="InterPro" id="IPR024810">
    <property type="entry name" value="MAB21L/cGLR"/>
</dbReference>
<reference evidence="11" key="3">
    <citation type="submission" date="2023-05" db="EMBL/GenBank/DDBJ databases">
        <authorList>
            <person name="Smith C.H."/>
        </authorList>
    </citation>
    <scope>NUCLEOTIDE SEQUENCE</scope>
    <source>
        <strain evidence="11">CHS0354</strain>
        <tissue evidence="11">Mantle</tissue>
    </source>
</reference>
<evidence type="ECO:0000256" key="7">
    <source>
        <dbReference type="ARBA" id="ARBA00022840"/>
    </source>
</evidence>
<protein>
    <recommendedName>
        <fullName evidence="13">Mab-21-like HhH/H2TH-like domain-containing protein</fullName>
    </recommendedName>
</protein>
<dbReference type="Pfam" id="PF20266">
    <property type="entry name" value="Mab-21_C"/>
    <property type="match status" value="1"/>
</dbReference>
<evidence type="ECO:0000259" key="9">
    <source>
        <dbReference type="Pfam" id="PF03281"/>
    </source>
</evidence>
<feature type="domain" description="Mab-21-like nucleotidyltransferase" evidence="9">
    <location>
        <begin position="107"/>
        <end position="253"/>
    </location>
</feature>
<dbReference type="Gene3D" id="1.10.1410.40">
    <property type="match status" value="1"/>
</dbReference>
<dbReference type="Pfam" id="PF03281">
    <property type="entry name" value="Mab-21"/>
    <property type="match status" value="1"/>
</dbReference>
<reference evidence="11" key="1">
    <citation type="journal article" date="2021" name="Genome Biol. Evol.">
        <title>A High-Quality Reference Genome for a Parasitic Bivalve with Doubly Uniparental Inheritance (Bivalvia: Unionida).</title>
        <authorList>
            <person name="Smith C.H."/>
        </authorList>
    </citation>
    <scope>NUCLEOTIDE SEQUENCE</scope>
    <source>
        <strain evidence="11">CHS0354</strain>
    </source>
</reference>
<evidence type="ECO:0000256" key="1">
    <source>
        <dbReference type="ARBA" id="ARBA00001946"/>
    </source>
</evidence>
<keyword evidence="12" id="KW-1185">Reference proteome</keyword>
<evidence type="ECO:0008006" key="13">
    <source>
        <dbReference type="Google" id="ProtNLM"/>
    </source>
</evidence>
<dbReference type="InterPro" id="IPR046903">
    <property type="entry name" value="Mab-21-like_nuc_Trfase"/>
</dbReference>
<evidence type="ECO:0000256" key="3">
    <source>
        <dbReference type="ARBA" id="ARBA00022679"/>
    </source>
</evidence>
<dbReference type="PANTHER" id="PTHR10656:SF42">
    <property type="entry name" value="CYCLIC GMP-AMP SYNTHASE-LIKE PROTEIN-RELATED"/>
    <property type="match status" value="1"/>
</dbReference>
<dbReference type="PANTHER" id="PTHR10656">
    <property type="entry name" value="CELL FATE DETERMINING PROTEIN MAB21-RELATED"/>
    <property type="match status" value="1"/>
</dbReference>
<comment type="caution">
    <text evidence="11">The sequence shown here is derived from an EMBL/GenBank/DDBJ whole genome shotgun (WGS) entry which is preliminary data.</text>
</comment>
<evidence type="ECO:0000256" key="5">
    <source>
        <dbReference type="ARBA" id="ARBA00022723"/>
    </source>
</evidence>
<keyword evidence="5" id="KW-0479">Metal-binding</keyword>
<keyword evidence="8" id="KW-0460">Magnesium</keyword>
<evidence type="ECO:0000256" key="2">
    <source>
        <dbReference type="ARBA" id="ARBA00008307"/>
    </source>
</evidence>
<dbReference type="GO" id="GO:0046872">
    <property type="term" value="F:metal ion binding"/>
    <property type="evidence" value="ECO:0007669"/>
    <property type="project" value="UniProtKB-KW"/>
</dbReference>
<keyword evidence="3" id="KW-0808">Transferase</keyword>
<evidence type="ECO:0000313" key="12">
    <source>
        <dbReference type="Proteomes" id="UP001195483"/>
    </source>
</evidence>
<dbReference type="InterPro" id="IPR046906">
    <property type="entry name" value="Mab-21_HhH/H2TH-like"/>
</dbReference>
<evidence type="ECO:0000259" key="10">
    <source>
        <dbReference type="Pfam" id="PF20266"/>
    </source>
</evidence>
<organism evidence="11 12">
    <name type="scientific">Potamilus streckersoni</name>
    <dbReference type="NCBI Taxonomy" id="2493646"/>
    <lineage>
        <taxon>Eukaryota</taxon>
        <taxon>Metazoa</taxon>
        <taxon>Spiralia</taxon>
        <taxon>Lophotrochozoa</taxon>
        <taxon>Mollusca</taxon>
        <taxon>Bivalvia</taxon>
        <taxon>Autobranchia</taxon>
        <taxon>Heteroconchia</taxon>
        <taxon>Palaeoheterodonta</taxon>
        <taxon>Unionida</taxon>
        <taxon>Unionoidea</taxon>
        <taxon>Unionidae</taxon>
        <taxon>Ambleminae</taxon>
        <taxon>Lampsilini</taxon>
        <taxon>Potamilus</taxon>
    </lineage>
</organism>
<evidence type="ECO:0000313" key="11">
    <source>
        <dbReference type="EMBL" id="KAK3587124.1"/>
    </source>
</evidence>
<dbReference type="AlphaFoldDB" id="A0AAE0S8E2"/>
<gene>
    <name evidence="11" type="ORF">CHS0354_006766</name>
</gene>
<dbReference type="SMART" id="SM01265">
    <property type="entry name" value="Mab-21"/>
    <property type="match status" value="1"/>
</dbReference>
<feature type="domain" description="Mab-21-like HhH/H2TH-like" evidence="10">
    <location>
        <begin position="262"/>
        <end position="349"/>
    </location>
</feature>
<accession>A0AAE0S8E2</accession>
<evidence type="ECO:0000256" key="4">
    <source>
        <dbReference type="ARBA" id="ARBA00022695"/>
    </source>
</evidence>